<feature type="domain" description="Glycoside hydrolase family 13 N-terminal" evidence="9">
    <location>
        <begin position="218"/>
        <end position="302"/>
    </location>
</feature>
<dbReference type="Gene3D" id="2.60.40.10">
    <property type="entry name" value="Immunoglobulins"/>
    <property type="match status" value="1"/>
</dbReference>
<keyword evidence="5" id="KW-0378">Hydrolase</keyword>
<dbReference type="Pfam" id="PF03714">
    <property type="entry name" value="PUD"/>
    <property type="match status" value="1"/>
</dbReference>
<evidence type="ECO:0000256" key="6">
    <source>
        <dbReference type="ARBA" id="ARBA00022837"/>
    </source>
</evidence>
<proteinExistence type="inferred from homology"/>
<dbReference type="InterPro" id="IPR005323">
    <property type="entry name" value="CBM41_pullulanase"/>
</dbReference>
<dbReference type="Gene3D" id="2.60.40.1130">
    <property type="entry name" value="Rab geranylgeranyltransferase alpha-subunit, insert domain"/>
    <property type="match status" value="1"/>
</dbReference>
<accession>A0A7W7CT05</accession>
<dbReference type="InterPro" id="IPR013784">
    <property type="entry name" value="Carb-bd-like_fold"/>
</dbReference>
<dbReference type="SUPFAM" id="SSF51011">
    <property type="entry name" value="Glycosyl hydrolase domain"/>
    <property type="match status" value="1"/>
</dbReference>
<evidence type="ECO:0000256" key="5">
    <source>
        <dbReference type="ARBA" id="ARBA00022801"/>
    </source>
</evidence>
<dbReference type="InterPro" id="IPR017853">
    <property type="entry name" value="GH"/>
</dbReference>
<dbReference type="EC" id="3.2.1.1" evidence="3"/>
<evidence type="ECO:0000259" key="11">
    <source>
        <dbReference type="Pfam" id="PF11852"/>
    </source>
</evidence>
<reference evidence="13 14" key="1">
    <citation type="submission" date="2020-08" db="EMBL/GenBank/DDBJ databases">
        <title>Sequencing the genomes of 1000 actinobacteria strains.</title>
        <authorList>
            <person name="Klenk H.-P."/>
        </authorList>
    </citation>
    <scope>NUCLEOTIDE SEQUENCE [LARGE SCALE GENOMIC DNA]</scope>
    <source>
        <strain evidence="13 14">DSM 45518</strain>
    </source>
</reference>
<dbReference type="Pfam" id="PF17967">
    <property type="entry name" value="Pullulanase_N2"/>
    <property type="match status" value="1"/>
</dbReference>
<dbReference type="EMBL" id="JACHMF010000001">
    <property type="protein sequence ID" value="MBB4694142.1"/>
    <property type="molecule type" value="Genomic_DNA"/>
</dbReference>
<dbReference type="CDD" id="cd11341">
    <property type="entry name" value="AmyAc_Pullulanase_LD-like"/>
    <property type="match status" value="1"/>
</dbReference>
<organism evidence="13 14">
    <name type="scientific">Paractinoplanes abujensis</name>
    <dbReference type="NCBI Taxonomy" id="882441"/>
    <lineage>
        <taxon>Bacteria</taxon>
        <taxon>Bacillati</taxon>
        <taxon>Actinomycetota</taxon>
        <taxon>Actinomycetes</taxon>
        <taxon>Micromonosporales</taxon>
        <taxon>Micromonosporaceae</taxon>
        <taxon>Paractinoplanes</taxon>
    </lineage>
</organism>
<comment type="catalytic activity">
    <reaction evidence="1">
        <text>Endohydrolysis of (1-&gt;4)-alpha-D-glucosidic linkages in polysaccharides containing three or more (1-&gt;4)-alpha-linked D-glucose units.</text>
        <dbReference type="EC" id="3.2.1.1"/>
    </reaction>
</comment>
<evidence type="ECO:0000313" key="13">
    <source>
        <dbReference type="EMBL" id="MBB4694142.1"/>
    </source>
</evidence>
<dbReference type="NCBIfam" id="TIGR02103">
    <property type="entry name" value="pullul_strch"/>
    <property type="match status" value="1"/>
</dbReference>
<dbReference type="Gene3D" id="2.60.40.1110">
    <property type="match status" value="1"/>
</dbReference>
<keyword evidence="6" id="KW-0106">Calcium</keyword>
<dbReference type="CDD" id="cd10315">
    <property type="entry name" value="CBM41_pullulanase"/>
    <property type="match status" value="1"/>
</dbReference>
<keyword evidence="14" id="KW-1185">Reference proteome</keyword>
<dbReference type="InterPro" id="IPR040671">
    <property type="entry name" value="Pullulanase_N2"/>
</dbReference>
<dbReference type="AlphaFoldDB" id="A0A7W7CT05"/>
<dbReference type="Gene3D" id="2.60.40.1180">
    <property type="entry name" value="Golgi alpha-mannosidase II"/>
    <property type="match status" value="1"/>
</dbReference>
<dbReference type="InterPro" id="IPR013780">
    <property type="entry name" value="Glyco_hydro_b"/>
</dbReference>
<evidence type="ECO:0000259" key="9">
    <source>
        <dbReference type="Pfam" id="PF02922"/>
    </source>
</evidence>
<dbReference type="InterPro" id="IPR024561">
    <property type="entry name" value="Pullul_strch_C"/>
</dbReference>
<name>A0A7W7CT05_9ACTN</name>
<gene>
    <name evidence="13" type="ORF">BKA14_004290</name>
</gene>
<dbReference type="GO" id="GO:0051060">
    <property type="term" value="F:pullulanase activity"/>
    <property type="evidence" value="ECO:0007669"/>
    <property type="project" value="InterPro"/>
</dbReference>
<sequence length="945" mass="102792">MSSVVIHYQRPGGDYDGWGVHSWEGALGKPDWRKPLAPVSFDDFGAVFEIPVREGAIGLRYVLHRGDEKDLPDDQRLDLARAREIWLRAGTTEPVRPELGSLGPELDPARSLAVFVDRTTIALPAALAGRAETFFLGEHPLTPRPGGLFQAQSRRFPHLRAYKAFSVREMGDAALSELLRDQLLVTGRDAGDSAVVITGVQLPGVIDDLYADAADAYLGLVLDDDRPRLSVWAPTARTVELELFKTPAGEPKLLPLERDDLTGVWSIGLKPKWMGRYYRYRVEVWHPAAQRVITTSVTDPYSLALATDSTHSLLVDLDDPGLAPPGWDTLVKPAPVAPARMQISEVSIRDFSIFDHSLPPAERGTYSAFTHPESASMTHLRSLAGAGLTHLHLLPAFDFASVPDRRADQLTPACDLAAFPPDSPEPQREVAAIAARDGYNWGYDPWHYTTPEGSYAVDPAGPARILEFRRMVAALNEAGLRVVLDVVYNHTMADGTGRFSVLDRLVPGYYHRQLADGSTAESTCCPNTAPEHMMMSKLVVDSVVTWARKYKIDGFRFDLMGHHPRANILEVRVNLDHLTADVEGVDGKQIYLYGEGWNFGEVADDARFAQATQVNMAGTGIGTFNDRLRDAVRGGHTFGDPTTPGFATGLGSLTPLIVHDQIKVGLSGGLAAYRFVNHLGSEQSGAQVDYNGAPSGYATAPGEVVNYVDAHDNEILYDAMAYKLPITTPAIERARLQVLALALVVLGQGAGFVALGSERLRSKSLDRNSFDSGDWFNQIRWDPRLGNGFGLGLPPAADNEDRWPLAGPLLADPALVPSPEVIELTAERYRELLRIRRSSPVFGLPTADEVQRRLTFPLGGPGETPGVIVMSLDGTGLDPRWSRIVVVFNATEAETVQTLPGAVAGLRPHPELIESADPLLRTATASGADLTVPSRSVAVFVLDAT</sequence>
<evidence type="ECO:0000256" key="1">
    <source>
        <dbReference type="ARBA" id="ARBA00000548"/>
    </source>
</evidence>
<feature type="domain" description="Pullulanase carbohydrate-binding module 41" evidence="10">
    <location>
        <begin position="4"/>
        <end position="92"/>
    </location>
</feature>
<dbReference type="GO" id="GO:0004556">
    <property type="term" value="F:alpha-amylase activity"/>
    <property type="evidence" value="ECO:0007669"/>
    <property type="project" value="UniProtKB-EC"/>
</dbReference>
<evidence type="ECO:0000256" key="3">
    <source>
        <dbReference type="ARBA" id="ARBA00012595"/>
    </source>
</evidence>
<dbReference type="CDD" id="cd02860">
    <property type="entry name" value="E_set_Pullulanase"/>
    <property type="match status" value="1"/>
</dbReference>
<keyword evidence="4" id="KW-0732">Signal</keyword>
<evidence type="ECO:0000259" key="12">
    <source>
        <dbReference type="Pfam" id="PF17967"/>
    </source>
</evidence>
<dbReference type="InterPro" id="IPR013783">
    <property type="entry name" value="Ig-like_fold"/>
</dbReference>
<dbReference type="GO" id="GO:0030246">
    <property type="term" value="F:carbohydrate binding"/>
    <property type="evidence" value="ECO:0007669"/>
    <property type="project" value="InterPro"/>
</dbReference>
<dbReference type="InterPro" id="IPR004193">
    <property type="entry name" value="Glyco_hydro_13_N"/>
</dbReference>
<dbReference type="Proteomes" id="UP000542742">
    <property type="component" value="Unassembled WGS sequence"/>
</dbReference>
<evidence type="ECO:0000256" key="8">
    <source>
        <dbReference type="ARBA" id="ARBA00030238"/>
    </source>
</evidence>
<protein>
    <recommendedName>
        <fullName evidence="3">alpha-amylase</fullName>
        <ecNumber evidence="3">3.2.1.1</ecNumber>
    </recommendedName>
    <alternativeName>
        <fullName evidence="8">1,4-alpha-D-glucan glucanohydrolase</fullName>
    </alternativeName>
</protein>
<evidence type="ECO:0000256" key="2">
    <source>
        <dbReference type="ARBA" id="ARBA00008061"/>
    </source>
</evidence>
<comment type="similarity">
    <text evidence="2">Belongs to the glycosyl hydrolase 13 family.</text>
</comment>
<dbReference type="InterPro" id="IPR011839">
    <property type="entry name" value="Pullul_strch"/>
</dbReference>
<evidence type="ECO:0000256" key="4">
    <source>
        <dbReference type="ARBA" id="ARBA00022729"/>
    </source>
</evidence>
<evidence type="ECO:0000313" key="14">
    <source>
        <dbReference type="Proteomes" id="UP000542742"/>
    </source>
</evidence>
<dbReference type="Pfam" id="PF02922">
    <property type="entry name" value="CBM_48"/>
    <property type="match status" value="1"/>
</dbReference>
<comment type="caution">
    <text evidence="13">The sequence shown here is derived from an EMBL/GenBank/DDBJ whole genome shotgun (WGS) entry which is preliminary data.</text>
</comment>
<keyword evidence="7" id="KW-0326">Glycosidase</keyword>
<dbReference type="PANTHER" id="PTHR43002">
    <property type="entry name" value="GLYCOGEN DEBRANCHING ENZYME"/>
    <property type="match status" value="1"/>
</dbReference>
<evidence type="ECO:0000256" key="7">
    <source>
        <dbReference type="ARBA" id="ARBA00023295"/>
    </source>
</evidence>
<dbReference type="SUPFAM" id="SSF81296">
    <property type="entry name" value="E set domains"/>
    <property type="match status" value="2"/>
</dbReference>
<feature type="domain" description="Pullulanase N2" evidence="12">
    <location>
        <begin position="140"/>
        <end position="208"/>
    </location>
</feature>
<dbReference type="InterPro" id="IPR014756">
    <property type="entry name" value="Ig_E-set"/>
</dbReference>
<evidence type="ECO:0000259" key="10">
    <source>
        <dbReference type="Pfam" id="PF03714"/>
    </source>
</evidence>
<dbReference type="SUPFAM" id="SSF49452">
    <property type="entry name" value="Starch-binding domain-like"/>
    <property type="match status" value="1"/>
</dbReference>
<feature type="domain" description="Alpha-1,6-glucosidases pullulanase-type C-terminal" evidence="11">
    <location>
        <begin position="786"/>
        <end position="941"/>
    </location>
</feature>
<dbReference type="GO" id="GO:0005975">
    <property type="term" value="P:carbohydrate metabolic process"/>
    <property type="evidence" value="ECO:0007669"/>
    <property type="project" value="InterPro"/>
</dbReference>
<dbReference type="Pfam" id="PF11852">
    <property type="entry name" value="Pullul_strch_C"/>
    <property type="match status" value="1"/>
</dbReference>
<dbReference type="SUPFAM" id="SSF51445">
    <property type="entry name" value="(Trans)glycosidases"/>
    <property type="match status" value="1"/>
</dbReference>
<dbReference type="Gene3D" id="3.20.20.80">
    <property type="entry name" value="Glycosidases"/>
    <property type="match status" value="1"/>
</dbReference>